<dbReference type="InterPro" id="IPR018114">
    <property type="entry name" value="TRYPSIN_HIS"/>
</dbReference>
<dbReference type="Gene3D" id="2.40.10.10">
    <property type="entry name" value="Trypsin-like serine proteases"/>
    <property type="match status" value="1"/>
</dbReference>
<dbReference type="SMART" id="SM00020">
    <property type="entry name" value="Tryp_SPc"/>
    <property type="match status" value="1"/>
</dbReference>
<dbReference type="GO" id="GO:0006508">
    <property type="term" value="P:proteolysis"/>
    <property type="evidence" value="ECO:0007669"/>
    <property type="project" value="InterPro"/>
</dbReference>
<dbReference type="AlphaFoldDB" id="A0A8S1C7L8"/>
<keyword evidence="5" id="KW-1133">Transmembrane helix</keyword>
<keyword evidence="9" id="KW-1185">Reference proteome</keyword>
<dbReference type="InterPro" id="IPR009003">
    <property type="entry name" value="Peptidase_S1_PA"/>
</dbReference>
<dbReference type="PANTHER" id="PTHR24258">
    <property type="entry name" value="SERINE PROTEASE-RELATED"/>
    <property type="match status" value="1"/>
</dbReference>
<reference evidence="8 9" key="1">
    <citation type="submission" date="2020-04" db="EMBL/GenBank/DDBJ databases">
        <authorList>
            <person name="Alioto T."/>
            <person name="Alioto T."/>
            <person name="Gomez Garrido J."/>
        </authorList>
    </citation>
    <scope>NUCLEOTIDE SEQUENCE [LARGE SCALE GENOMIC DNA]</scope>
</reference>
<dbReference type="GO" id="GO:0004252">
    <property type="term" value="F:serine-type endopeptidase activity"/>
    <property type="evidence" value="ECO:0007669"/>
    <property type="project" value="InterPro"/>
</dbReference>
<gene>
    <name evidence="8" type="ORF">CLODIP_2_CD06968</name>
</gene>
<feature type="transmembrane region" description="Helical" evidence="5">
    <location>
        <begin position="303"/>
        <end position="330"/>
    </location>
</feature>
<evidence type="ECO:0000256" key="4">
    <source>
        <dbReference type="ARBA" id="ARBA00024195"/>
    </source>
</evidence>
<keyword evidence="1 6" id="KW-0732">Signal</keyword>
<dbReference type="FunFam" id="2.40.10.10:FF:000028">
    <property type="entry name" value="Serine protease easter"/>
    <property type="match status" value="1"/>
</dbReference>
<dbReference type="InterPro" id="IPR041515">
    <property type="entry name" value="PPAF-2-like_Clip"/>
</dbReference>
<comment type="similarity">
    <text evidence="4">Belongs to the peptidase S1 family. CLIP subfamily.</text>
</comment>
<protein>
    <recommendedName>
        <fullName evidence="7">Peptidase S1 domain-containing protein</fullName>
    </recommendedName>
</protein>
<evidence type="ECO:0000256" key="3">
    <source>
        <dbReference type="ARBA" id="ARBA00023180"/>
    </source>
</evidence>
<dbReference type="EMBL" id="CADEPI010000014">
    <property type="protein sequence ID" value="CAB3364151.1"/>
    <property type="molecule type" value="Genomic_DNA"/>
</dbReference>
<dbReference type="InterPro" id="IPR001314">
    <property type="entry name" value="Peptidase_S1A"/>
</dbReference>
<dbReference type="InterPro" id="IPR001254">
    <property type="entry name" value="Trypsin_dom"/>
</dbReference>
<dbReference type="OrthoDB" id="6261922at2759"/>
<dbReference type="PROSITE" id="PS00134">
    <property type="entry name" value="TRYPSIN_HIS"/>
    <property type="match status" value="1"/>
</dbReference>
<dbReference type="SUPFAM" id="SSF50494">
    <property type="entry name" value="Trypsin-like serine proteases"/>
    <property type="match status" value="1"/>
</dbReference>
<dbReference type="PROSITE" id="PS50240">
    <property type="entry name" value="TRYPSIN_DOM"/>
    <property type="match status" value="1"/>
</dbReference>
<dbReference type="PRINTS" id="PR00722">
    <property type="entry name" value="CHYMOTRYPSIN"/>
</dbReference>
<evidence type="ECO:0000313" key="8">
    <source>
        <dbReference type="EMBL" id="CAB3364151.1"/>
    </source>
</evidence>
<comment type="caution">
    <text evidence="8">The sequence shown here is derived from an EMBL/GenBank/DDBJ whole genome shotgun (WGS) entry which is preliminary data.</text>
</comment>
<dbReference type="Pfam" id="PF18322">
    <property type="entry name" value="CLIP_1"/>
    <property type="match status" value="1"/>
</dbReference>
<dbReference type="InterPro" id="IPR043504">
    <property type="entry name" value="Peptidase_S1_PA_chymotrypsin"/>
</dbReference>
<evidence type="ECO:0000256" key="6">
    <source>
        <dbReference type="SAM" id="SignalP"/>
    </source>
</evidence>
<dbReference type="Proteomes" id="UP000494165">
    <property type="component" value="Unassembled WGS sequence"/>
</dbReference>
<dbReference type="PANTHER" id="PTHR24258:SF129">
    <property type="entry name" value="LP15124P-RELATED"/>
    <property type="match status" value="1"/>
</dbReference>
<accession>A0A8S1C7L8</accession>
<evidence type="ECO:0000256" key="1">
    <source>
        <dbReference type="ARBA" id="ARBA00022729"/>
    </source>
</evidence>
<dbReference type="CDD" id="cd00190">
    <property type="entry name" value="Tryp_SPc"/>
    <property type="match status" value="1"/>
</dbReference>
<keyword evidence="5" id="KW-0812">Transmembrane</keyword>
<name>A0A8S1C7L8_9INSE</name>
<feature type="signal peptide" evidence="6">
    <location>
        <begin position="1"/>
        <end position="30"/>
    </location>
</feature>
<proteinExistence type="inferred from homology"/>
<organism evidence="8 9">
    <name type="scientific">Cloeon dipterum</name>
    <dbReference type="NCBI Taxonomy" id="197152"/>
    <lineage>
        <taxon>Eukaryota</taxon>
        <taxon>Metazoa</taxon>
        <taxon>Ecdysozoa</taxon>
        <taxon>Arthropoda</taxon>
        <taxon>Hexapoda</taxon>
        <taxon>Insecta</taxon>
        <taxon>Pterygota</taxon>
        <taxon>Palaeoptera</taxon>
        <taxon>Ephemeroptera</taxon>
        <taxon>Pisciforma</taxon>
        <taxon>Baetidae</taxon>
        <taxon>Cloeon</taxon>
    </lineage>
</organism>
<evidence type="ECO:0000256" key="5">
    <source>
        <dbReference type="SAM" id="Phobius"/>
    </source>
</evidence>
<keyword evidence="2" id="KW-1015">Disulfide bond</keyword>
<evidence type="ECO:0000313" key="9">
    <source>
        <dbReference type="Proteomes" id="UP000494165"/>
    </source>
</evidence>
<evidence type="ECO:0000256" key="2">
    <source>
        <dbReference type="ARBA" id="ARBA00023157"/>
    </source>
</evidence>
<dbReference type="Pfam" id="PF00089">
    <property type="entry name" value="Trypsin"/>
    <property type="match status" value="1"/>
</dbReference>
<keyword evidence="5" id="KW-0472">Membrane</keyword>
<evidence type="ECO:0000259" key="7">
    <source>
        <dbReference type="PROSITE" id="PS50240"/>
    </source>
</evidence>
<sequence length="337" mass="37808">MFLPKINFWFRMRGRLCVLLVFLALEVVLCQQKPPIDGKNLDDLIKQVFTPAPTDARNNDQFRATTVVGQQPLSCTCVPYYLCQNGTIKTDGEGVIDIRIKEPTCESYLDVCCQAEPLDTPIPPPPQPARVGCGRRNPDGVGFRITGDLDGESQFGEFPWMVAVLKDEFVKQNEPPVKLYQCGGTLIHPQVVMTAAHCVAGKDVASLKIRAGEWDTQTKNELFPHQDRNVIDLLIHPEYYAGALYNDVALLKLDAPVDQADNVDVVCLPEQGQIFDLKRCFASGWGKNVFGRRSMFRYFKSKIIMEIICFVISINACIVGKCIVTFFALIHNFLEKD</sequence>
<feature type="domain" description="Peptidase S1" evidence="7">
    <location>
        <begin position="145"/>
        <end position="337"/>
    </location>
</feature>
<keyword evidence="3" id="KW-0325">Glycoprotein</keyword>
<feature type="chain" id="PRO_5035876041" description="Peptidase S1 domain-containing protein" evidence="6">
    <location>
        <begin position="31"/>
        <end position="337"/>
    </location>
</feature>